<dbReference type="Gene3D" id="1.10.10.60">
    <property type="entry name" value="Homeodomain-like"/>
    <property type="match status" value="2"/>
</dbReference>
<dbReference type="OrthoDB" id="2143914at2759"/>
<feature type="non-terminal residue" evidence="9">
    <location>
        <position position="1"/>
    </location>
</feature>
<comment type="subcellular location">
    <subcellularLocation>
        <location evidence="1">Nucleus</location>
    </subcellularLocation>
</comment>
<dbReference type="SUPFAM" id="SSF46689">
    <property type="entry name" value="Homeodomain-like"/>
    <property type="match status" value="1"/>
</dbReference>
<dbReference type="PANTHER" id="PTHR48000:SF8">
    <property type="entry name" value="TRANSCRIPTION FACTOR RAX2-LIKE"/>
    <property type="match status" value="1"/>
</dbReference>
<dbReference type="PROSITE" id="PS51294">
    <property type="entry name" value="HTH_MYB"/>
    <property type="match status" value="2"/>
</dbReference>
<keyword evidence="2" id="KW-0677">Repeat</keyword>
<evidence type="ECO:0000259" key="8">
    <source>
        <dbReference type="PROSITE" id="PS51294"/>
    </source>
</evidence>
<keyword evidence="5" id="KW-0804">Transcription</keyword>
<dbReference type="FunFam" id="1.10.10.60:FF:000015">
    <property type="entry name" value="Transcription factor RAX3"/>
    <property type="match status" value="1"/>
</dbReference>
<dbReference type="InterPro" id="IPR017930">
    <property type="entry name" value="Myb_dom"/>
</dbReference>
<keyword evidence="6" id="KW-0539">Nucleus</keyword>
<name>A0A9E7K5G0_9LILI</name>
<dbReference type="InterPro" id="IPR009057">
    <property type="entry name" value="Homeodomain-like_sf"/>
</dbReference>
<evidence type="ECO:0000259" key="7">
    <source>
        <dbReference type="PROSITE" id="PS50090"/>
    </source>
</evidence>
<dbReference type="Proteomes" id="UP001055439">
    <property type="component" value="Chromosome 5"/>
</dbReference>
<evidence type="ECO:0000313" key="9">
    <source>
        <dbReference type="EMBL" id="URE07178.1"/>
    </source>
</evidence>
<feature type="domain" description="HTH myb-type" evidence="8">
    <location>
        <begin position="45"/>
        <end position="98"/>
    </location>
</feature>
<feature type="domain" description="HTH myb-type" evidence="8">
    <location>
        <begin position="99"/>
        <end position="153"/>
    </location>
</feature>
<proteinExistence type="predicted"/>
<dbReference type="PROSITE" id="PS50090">
    <property type="entry name" value="MYB_LIKE"/>
    <property type="match status" value="2"/>
</dbReference>
<gene>
    <name evidence="9" type="ORF">MUK42_20006</name>
</gene>
<organism evidence="9 10">
    <name type="scientific">Musa troglodytarum</name>
    <name type="common">fe'i banana</name>
    <dbReference type="NCBI Taxonomy" id="320322"/>
    <lineage>
        <taxon>Eukaryota</taxon>
        <taxon>Viridiplantae</taxon>
        <taxon>Streptophyta</taxon>
        <taxon>Embryophyta</taxon>
        <taxon>Tracheophyta</taxon>
        <taxon>Spermatophyta</taxon>
        <taxon>Magnoliopsida</taxon>
        <taxon>Liliopsida</taxon>
        <taxon>Zingiberales</taxon>
        <taxon>Musaceae</taxon>
        <taxon>Musa</taxon>
    </lineage>
</organism>
<keyword evidence="10" id="KW-1185">Reference proteome</keyword>
<evidence type="ECO:0000256" key="6">
    <source>
        <dbReference type="ARBA" id="ARBA00023242"/>
    </source>
</evidence>
<evidence type="ECO:0000313" key="10">
    <source>
        <dbReference type="Proteomes" id="UP001055439"/>
    </source>
</evidence>
<reference evidence="9" key="1">
    <citation type="submission" date="2022-05" db="EMBL/GenBank/DDBJ databases">
        <title>The Musa troglodytarum L. genome provides insights into the mechanism of non-climacteric behaviour and enrichment of carotenoids.</title>
        <authorList>
            <person name="Wang J."/>
        </authorList>
    </citation>
    <scope>NUCLEOTIDE SEQUENCE</scope>
    <source>
        <tissue evidence="9">Leaf</tissue>
    </source>
</reference>
<accession>A0A9E7K5G0</accession>
<protein>
    <submittedName>
        <fullName evidence="9">Myb-like DNA-binding domain</fullName>
    </submittedName>
</protein>
<evidence type="ECO:0000256" key="1">
    <source>
        <dbReference type="ARBA" id="ARBA00004123"/>
    </source>
</evidence>
<dbReference type="GO" id="GO:0005634">
    <property type="term" value="C:nucleus"/>
    <property type="evidence" value="ECO:0007669"/>
    <property type="project" value="UniProtKB-SubCell"/>
</dbReference>
<keyword evidence="3" id="KW-0805">Transcription regulation</keyword>
<dbReference type="CDD" id="cd00167">
    <property type="entry name" value="SANT"/>
    <property type="match status" value="2"/>
</dbReference>
<evidence type="ECO:0000256" key="3">
    <source>
        <dbReference type="ARBA" id="ARBA00023015"/>
    </source>
</evidence>
<evidence type="ECO:0000256" key="5">
    <source>
        <dbReference type="ARBA" id="ARBA00023163"/>
    </source>
</evidence>
<keyword evidence="4 9" id="KW-0238">DNA-binding</keyword>
<dbReference type="GO" id="GO:0003677">
    <property type="term" value="F:DNA binding"/>
    <property type="evidence" value="ECO:0007669"/>
    <property type="project" value="UniProtKB-KW"/>
</dbReference>
<dbReference type="Pfam" id="PF00249">
    <property type="entry name" value="Myb_DNA-binding"/>
    <property type="match status" value="2"/>
</dbReference>
<evidence type="ECO:0000256" key="2">
    <source>
        <dbReference type="ARBA" id="ARBA00022737"/>
    </source>
</evidence>
<dbReference type="InterPro" id="IPR001005">
    <property type="entry name" value="SANT/Myb"/>
</dbReference>
<sequence length="165" mass="18781">YLSAHLVVLERIRSSLEVSSFFSLNDIVGSLNLREGIERAPSCDKANVKKGPWSSSSDAKLREFIEKHGTGGNWIALPRKAGLNRCGKSCRLRWLNYLRPNVKHGEFSKEEDRIICNLFANIGSRWPIIASQLPGRTDNDIKYYWNTKLKKKILGCISAQRKPHQ</sequence>
<dbReference type="SMART" id="SM00717">
    <property type="entry name" value="SANT"/>
    <property type="match status" value="2"/>
</dbReference>
<feature type="domain" description="Myb-like" evidence="7">
    <location>
        <begin position="45"/>
        <end position="98"/>
    </location>
</feature>
<dbReference type="EMBL" id="CP097507">
    <property type="protein sequence ID" value="URE07178.1"/>
    <property type="molecule type" value="Genomic_DNA"/>
</dbReference>
<evidence type="ECO:0000256" key="4">
    <source>
        <dbReference type="ARBA" id="ARBA00023125"/>
    </source>
</evidence>
<feature type="domain" description="Myb-like" evidence="7">
    <location>
        <begin position="99"/>
        <end position="149"/>
    </location>
</feature>
<dbReference type="AlphaFoldDB" id="A0A9E7K5G0"/>
<dbReference type="PANTHER" id="PTHR48000">
    <property type="entry name" value="OS09G0431300 PROTEIN"/>
    <property type="match status" value="1"/>
</dbReference>